<dbReference type="FunFam" id="2.40.10.10:FF:000120">
    <property type="entry name" value="Putative serine protease"/>
    <property type="match status" value="1"/>
</dbReference>
<dbReference type="InParanoid" id="A0A3P8V6Z6"/>
<keyword evidence="5 11" id="KW-0378">Hydrolase</keyword>
<dbReference type="GO" id="GO:0004252">
    <property type="term" value="F:serine-type endopeptidase activity"/>
    <property type="evidence" value="ECO:0007669"/>
    <property type="project" value="UniProtKB-EC"/>
</dbReference>
<keyword evidence="4 12" id="KW-0732">Signal</keyword>
<evidence type="ECO:0000256" key="9">
    <source>
        <dbReference type="ARBA" id="ARBA00036026"/>
    </source>
</evidence>
<dbReference type="SUPFAM" id="SSF50494">
    <property type="entry name" value="Trypsin-like serine proteases"/>
    <property type="match status" value="1"/>
</dbReference>
<dbReference type="SMART" id="SM00020">
    <property type="entry name" value="Tryp_SPc"/>
    <property type="match status" value="1"/>
</dbReference>
<dbReference type="GeneTree" id="ENSGT01030000234528"/>
<dbReference type="Pfam" id="PF00089">
    <property type="entry name" value="Trypsin"/>
    <property type="match status" value="1"/>
</dbReference>
<dbReference type="PANTHER" id="PTHR24257">
    <property type="entry name" value="CHYMOTRYPSIN-LIKE ELASTASE FAMILY MEMBER"/>
    <property type="match status" value="1"/>
</dbReference>
<dbReference type="InterPro" id="IPR018114">
    <property type="entry name" value="TRYPSIN_HIS"/>
</dbReference>
<evidence type="ECO:0000259" key="13">
    <source>
        <dbReference type="PROSITE" id="PS50240"/>
    </source>
</evidence>
<feature type="signal peptide" evidence="12">
    <location>
        <begin position="1"/>
        <end position="19"/>
    </location>
</feature>
<evidence type="ECO:0000256" key="4">
    <source>
        <dbReference type="ARBA" id="ARBA00022729"/>
    </source>
</evidence>
<evidence type="ECO:0000256" key="8">
    <source>
        <dbReference type="ARBA" id="ARBA00023157"/>
    </source>
</evidence>
<dbReference type="EC" id="3.4.21.71" evidence="10"/>
<keyword evidence="15" id="KW-1185">Reference proteome</keyword>
<dbReference type="PANTHER" id="PTHR24257:SF19">
    <property type="entry name" value="CHYMOTRYPSIN-LIKE ELASTASE FAMILY MEMBER 2B"/>
    <property type="match status" value="1"/>
</dbReference>
<evidence type="ECO:0000256" key="11">
    <source>
        <dbReference type="RuleBase" id="RU363034"/>
    </source>
</evidence>
<reference evidence="14 15" key="1">
    <citation type="journal article" date="2014" name="Nat. Genet.">
        <title>Whole-genome sequence of a flatfish provides insights into ZW sex chromosome evolution and adaptation to a benthic lifestyle.</title>
        <authorList>
            <person name="Chen S."/>
            <person name="Zhang G."/>
            <person name="Shao C."/>
            <person name="Huang Q."/>
            <person name="Liu G."/>
            <person name="Zhang P."/>
            <person name="Song W."/>
            <person name="An N."/>
            <person name="Chalopin D."/>
            <person name="Volff J.N."/>
            <person name="Hong Y."/>
            <person name="Li Q."/>
            <person name="Sha Z."/>
            <person name="Zhou H."/>
            <person name="Xie M."/>
            <person name="Yu Q."/>
            <person name="Liu Y."/>
            <person name="Xiang H."/>
            <person name="Wang N."/>
            <person name="Wu K."/>
            <person name="Yang C."/>
            <person name="Zhou Q."/>
            <person name="Liao X."/>
            <person name="Yang L."/>
            <person name="Hu Q."/>
            <person name="Zhang J."/>
            <person name="Meng L."/>
            <person name="Jin L."/>
            <person name="Tian Y."/>
            <person name="Lian J."/>
            <person name="Yang J."/>
            <person name="Miao G."/>
            <person name="Liu S."/>
            <person name="Liang Z."/>
            <person name="Yan F."/>
            <person name="Li Y."/>
            <person name="Sun B."/>
            <person name="Zhang H."/>
            <person name="Zhang J."/>
            <person name="Zhu Y."/>
            <person name="Du M."/>
            <person name="Zhao Y."/>
            <person name="Schartl M."/>
            <person name="Tang Q."/>
            <person name="Wang J."/>
        </authorList>
    </citation>
    <scope>NUCLEOTIDE SEQUENCE</scope>
</reference>
<evidence type="ECO:0000256" key="5">
    <source>
        <dbReference type="ARBA" id="ARBA00022801"/>
    </source>
</evidence>
<dbReference type="CDD" id="cd00190">
    <property type="entry name" value="Tryp_SPc"/>
    <property type="match status" value="1"/>
</dbReference>
<dbReference type="InterPro" id="IPR043504">
    <property type="entry name" value="Peptidase_S1_PA_chymotrypsin"/>
</dbReference>
<protein>
    <recommendedName>
        <fullName evidence="10">pancreatic elastase II</fullName>
        <ecNumber evidence="10">3.4.21.71</ecNumber>
    </recommendedName>
</protein>
<dbReference type="Proteomes" id="UP000265120">
    <property type="component" value="Chromosome 10"/>
</dbReference>
<dbReference type="Gene3D" id="2.40.10.10">
    <property type="entry name" value="Trypsin-like serine proteases"/>
    <property type="match status" value="2"/>
</dbReference>
<dbReference type="Ensembl" id="ENSCSET00000008271.1">
    <property type="protein sequence ID" value="ENSCSEP00000008185.1"/>
    <property type="gene ID" value="ENSCSEG00000005237.1"/>
</dbReference>
<evidence type="ECO:0000313" key="15">
    <source>
        <dbReference type="Proteomes" id="UP000265120"/>
    </source>
</evidence>
<dbReference type="InterPro" id="IPR001314">
    <property type="entry name" value="Peptidase_S1A"/>
</dbReference>
<name>A0A3P8V6Z6_CYNSE</name>
<keyword evidence="2" id="KW-0964">Secreted</keyword>
<sequence>MKLWHDLLFSLSLFFTACGCGLPTFPPALNRVVGGVDAKPHSWPWQVSLQFKGETSGRFYHTCGGTLISNQWIITAAHCIGSRTYRVYLGKHNQKDYSEAGSISFSPAKIVVHEDWDRQKLCNDIALIKLPNPITFSHTVKPACLPDLGKILPHNYPCYVTGWGRIETIGPSANMLQQALLPVVDYPTCISPDWWGNNLVTNNMVCAGGDGEKGGCSGDSGGPLSCQSSSGSWEVHGVVSFGSSLGCNYRRKPTIFTRVSAYISWINTVSGNTTNLTLLRCVFCLWLL</sequence>
<evidence type="ECO:0000256" key="2">
    <source>
        <dbReference type="ARBA" id="ARBA00022525"/>
    </source>
</evidence>
<dbReference type="InterPro" id="IPR001254">
    <property type="entry name" value="Trypsin_dom"/>
</dbReference>
<dbReference type="InterPro" id="IPR050850">
    <property type="entry name" value="Peptidase_S1_Elastase_sf"/>
</dbReference>
<keyword evidence="7" id="KW-0865">Zymogen</keyword>
<dbReference type="AlphaFoldDB" id="A0A3P8V6Z6"/>
<evidence type="ECO:0000256" key="3">
    <source>
        <dbReference type="ARBA" id="ARBA00022670"/>
    </source>
</evidence>
<evidence type="ECO:0000256" key="10">
    <source>
        <dbReference type="ARBA" id="ARBA00038991"/>
    </source>
</evidence>
<dbReference type="InterPro" id="IPR033116">
    <property type="entry name" value="TRYPSIN_SER"/>
</dbReference>
<comment type="subcellular location">
    <subcellularLocation>
        <location evidence="1">Secreted</location>
    </subcellularLocation>
</comment>
<evidence type="ECO:0000256" key="12">
    <source>
        <dbReference type="SAM" id="SignalP"/>
    </source>
</evidence>
<dbReference type="PROSITE" id="PS00134">
    <property type="entry name" value="TRYPSIN_HIS"/>
    <property type="match status" value="1"/>
</dbReference>
<reference evidence="14" key="3">
    <citation type="submission" date="2025-09" db="UniProtKB">
        <authorList>
            <consortium name="Ensembl"/>
        </authorList>
    </citation>
    <scope>IDENTIFICATION</scope>
</reference>
<feature type="domain" description="Peptidase S1" evidence="13">
    <location>
        <begin position="32"/>
        <end position="271"/>
    </location>
</feature>
<reference evidence="14" key="2">
    <citation type="submission" date="2025-08" db="UniProtKB">
        <authorList>
            <consortium name="Ensembl"/>
        </authorList>
    </citation>
    <scope>IDENTIFICATION</scope>
</reference>
<evidence type="ECO:0000256" key="1">
    <source>
        <dbReference type="ARBA" id="ARBA00004613"/>
    </source>
</evidence>
<keyword evidence="8" id="KW-1015">Disulfide bond</keyword>
<keyword evidence="3 11" id="KW-0645">Protease</keyword>
<dbReference type="InterPro" id="IPR009003">
    <property type="entry name" value="Peptidase_S1_PA"/>
</dbReference>
<dbReference type="GO" id="GO:0006508">
    <property type="term" value="P:proteolysis"/>
    <property type="evidence" value="ECO:0007669"/>
    <property type="project" value="UniProtKB-KW"/>
</dbReference>
<dbReference type="PROSITE" id="PS00135">
    <property type="entry name" value="TRYPSIN_SER"/>
    <property type="match status" value="1"/>
</dbReference>
<dbReference type="STRING" id="244447.ENSCSEP00000008185"/>
<accession>A0A3P8V6Z6</accession>
<dbReference type="GO" id="GO:0005615">
    <property type="term" value="C:extracellular space"/>
    <property type="evidence" value="ECO:0007669"/>
    <property type="project" value="TreeGrafter"/>
</dbReference>
<dbReference type="PRINTS" id="PR00722">
    <property type="entry name" value="CHYMOTRYPSIN"/>
</dbReference>
<proteinExistence type="predicted"/>
<dbReference type="PROSITE" id="PS50240">
    <property type="entry name" value="TRYPSIN_DOM"/>
    <property type="match status" value="1"/>
</dbReference>
<evidence type="ECO:0000256" key="7">
    <source>
        <dbReference type="ARBA" id="ARBA00023145"/>
    </source>
</evidence>
<dbReference type="PROSITE" id="PS51257">
    <property type="entry name" value="PROKAR_LIPOPROTEIN"/>
    <property type="match status" value="1"/>
</dbReference>
<organism evidence="14 15">
    <name type="scientific">Cynoglossus semilaevis</name>
    <name type="common">Tongue sole</name>
    <dbReference type="NCBI Taxonomy" id="244447"/>
    <lineage>
        <taxon>Eukaryota</taxon>
        <taxon>Metazoa</taxon>
        <taxon>Chordata</taxon>
        <taxon>Craniata</taxon>
        <taxon>Vertebrata</taxon>
        <taxon>Euteleostomi</taxon>
        <taxon>Actinopterygii</taxon>
        <taxon>Neopterygii</taxon>
        <taxon>Teleostei</taxon>
        <taxon>Neoteleostei</taxon>
        <taxon>Acanthomorphata</taxon>
        <taxon>Carangaria</taxon>
        <taxon>Pleuronectiformes</taxon>
        <taxon>Pleuronectoidei</taxon>
        <taxon>Cynoglossidae</taxon>
        <taxon>Cynoglossinae</taxon>
        <taxon>Cynoglossus</taxon>
    </lineage>
</organism>
<feature type="chain" id="PRO_5018273309" description="pancreatic elastase II" evidence="12">
    <location>
        <begin position="20"/>
        <end position="288"/>
    </location>
</feature>
<keyword evidence="6 11" id="KW-0720">Serine protease</keyword>
<evidence type="ECO:0000256" key="6">
    <source>
        <dbReference type="ARBA" id="ARBA00022825"/>
    </source>
</evidence>
<evidence type="ECO:0000313" key="14">
    <source>
        <dbReference type="Ensembl" id="ENSCSEP00000008185.1"/>
    </source>
</evidence>
<comment type="catalytic activity">
    <reaction evidence="9">
        <text>Preferential cleavage: Leu-|-Xaa, Met-|-Xaa and Phe-|-Xaa. Hydrolyzes elastin.</text>
        <dbReference type="EC" id="3.4.21.71"/>
    </reaction>
</comment>